<dbReference type="Proteomes" id="UP000190435">
    <property type="component" value="Unassembled WGS sequence"/>
</dbReference>
<organism evidence="1 3">
    <name type="scientific">Moraxella caviae</name>
    <dbReference type="NCBI Taxonomy" id="34060"/>
    <lineage>
        <taxon>Bacteria</taxon>
        <taxon>Pseudomonadati</taxon>
        <taxon>Pseudomonadota</taxon>
        <taxon>Gammaproteobacteria</taxon>
        <taxon>Moraxellales</taxon>
        <taxon>Moraxellaceae</taxon>
        <taxon>Moraxella</taxon>
    </lineage>
</organism>
<dbReference type="OrthoDB" id="9802417at2"/>
<dbReference type="InterPro" id="IPR038573">
    <property type="entry name" value="BrnT_sf"/>
</dbReference>
<reference evidence="1 3" key="1">
    <citation type="submission" date="2017-02" db="EMBL/GenBank/DDBJ databases">
        <title>Draft genome sequence of Moraxella caviae CCUG 355 type strain.</title>
        <authorList>
            <person name="Engstrom-Jakobsson H."/>
            <person name="Salva-Serra F."/>
            <person name="Thorell K."/>
            <person name="Gonzales-Siles L."/>
            <person name="Karlsson R."/>
            <person name="Boulund F."/>
            <person name="Engstrand L."/>
            <person name="Moore E."/>
        </authorList>
    </citation>
    <scope>NUCLEOTIDE SEQUENCE [LARGE SCALE GENOMIC DNA]</scope>
    <source>
        <strain evidence="1 3">CCUG 355</strain>
    </source>
</reference>
<gene>
    <name evidence="1" type="ORF">B0181_10170</name>
    <name evidence="2" type="ORF">NCTC10293_00388</name>
</gene>
<reference evidence="2 4" key="2">
    <citation type="submission" date="2018-06" db="EMBL/GenBank/DDBJ databases">
        <authorList>
            <consortium name="Pathogen Informatics"/>
            <person name="Doyle S."/>
        </authorList>
    </citation>
    <scope>NUCLEOTIDE SEQUENCE [LARGE SCALE GENOMIC DNA]</scope>
    <source>
        <strain evidence="2 4">NCTC10293</strain>
    </source>
</reference>
<evidence type="ECO:0000313" key="4">
    <source>
        <dbReference type="Proteomes" id="UP000255279"/>
    </source>
</evidence>
<dbReference type="InterPro" id="IPR007460">
    <property type="entry name" value="BrnT_toxin"/>
</dbReference>
<name>A0A1S9ZVU4_9GAMM</name>
<accession>A0A1S9ZVU4</accession>
<dbReference type="AlphaFoldDB" id="A0A1S9ZVU4"/>
<evidence type="ECO:0000313" key="1">
    <source>
        <dbReference type="EMBL" id="OOR87533.1"/>
    </source>
</evidence>
<dbReference type="EMBL" id="UGQE01000001">
    <property type="protein sequence ID" value="STZ10066.1"/>
    <property type="molecule type" value="Genomic_DNA"/>
</dbReference>
<proteinExistence type="predicted"/>
<protein>
    <submittedName>
        <fullName evidence="2">Protein of uncharacterized function (DUF497)</fullName>
    </submittedName>
</protein>
<keyword evidence="3" id="KW-1185">Reference proteome</keyword>
<dbReference type="RefSeq" id="WP_078277378.1">
    <property type="nucleotide sequence ID" value="NZ_CAACXO010000048.1"/>
</dbReference>
<evidence type="ECO:0000313" key="3">
    <source>
        <dbReference type="Proteomes" id="UP000190435"/>
    </source>
</evidence>
<dbReference type="EMBL" id="MUXU01000070">
    <property type="protein sequence ID" value="OOR87533.1"/>
    <property type="molecule type" value="Genomic_DNA"/>
</dbReference>
<dbReference type="Pfam" id="PF04365">
    <property type="entry name" value="BrnT_toxin"/>
    <property type="match status" value="1"/>
</dbReference>
<dbReference type="Proteomes" id="UP000255279">
    <property type="component" value="Unassembled WGS sequence"/>
</dbReference>
<sequence length="103" mass="12195">MPTVENNFNGVIIEWDGDKATENFNKHGVRFEEAVSVYNDDYSITIEDAREYGGEARFITLGMSNQLRLIFFVWTFRNNRYRIISARKANKYDIQEYQNARKL</sequence>
<evidence type="ECO:0000313" key="2">
    <source>
        <dbReference type="EMBL" id="STZ10066.1"/>
    </source>
</evidence>
<dbReference type="STRING" id="34060.B0181_10170"/>
<dbReference type="Gene3D" id="3.10.450.530">
    <property type="entry name" value="Ribonuclease toxin, BrnT, of type II toxin-antitoxin system"/>
    <property type="match status" value="1"/>
</dbReference>